<dbReference type="PROSITE" id="PS51072">
    <property type="entry name" value="MHD"/>
    <property type="match status" value="1"/>
</dbReference>
<dbReference type="EMBL" id="WIUZ02000003">
    <property type="protein sequence ID" value="KAF9789667.1"/>
    <property type="molecule type" value="Genomic_DNA"/>
</dbReference>
<dbReference type="FunFam" id="3.30.450.60:FF:000002">
    <property type="entry name" value="AP-2 complex subunit mu, putative"/>
    <property type="match status" value="1"/>
</dbReference>
<evidence type="ECO:0000313" key="11">
    <source>
        <dbReference type="EMBL" id="KAF9789667.1"/>
    </source>
</evidence>
<feature type="domain" description="MHD" evidence="10">
    <location>
        <begin position="169"/>
        <end position="423"/>
    </location>
</feature>
<proteinExistence type="inferred from homology"/>
<evidence type="ECO:0000256" key="1">
    <source>
        <dbReference type="ARBA" id="ARBA00004236"/>
    </source>
</evidence>
<dbReference type="Pfam" id="PF01217">
    <property type="entry name" value="Clat_adaptor_s"/>
    <property type="match status" value="1"/>
</dbReference>
<dbReference type="PRINTS" id="PR00314">
    <property type="entry name" value="CLATHRINADPT"/>
</dbReference>
<dbReference type="Proteomes" id="UP000736335">
    <property type="component" value="Unassembled WGS sequence"/>
</dbReference>
<evidence type="ECO:0000256" key="9">
    <source>
        <dbReference type="PIRNR" id="PIRNR005992"/>
    </source>
</evidence>
<dbReference type="Gene3D" id="2.60.40.1170">
    <property type="entry name" value="Mu homology domain, subdomain B"/>
    <property type="match status" value="2"/>
</dbReference>
<sequence length="424" mass="47451">MISAFFIFNQKGEVIISRLLRPDLKRSIADVFRIQVVSNSDVRSPIITLGSTSFFHVRVNNLYVVAITKNNANAAMVFEFCYRFISICKSYFGKVDEESVKNNFVLIYELIDEIVDFGYPQNSEIDTLKTFIMTESIVSSATAAEESSKITTQATGATSWRRTDVKYKKNEAFVDVVETVNLSMSAKGNVLRADVDGHILMRAYLSGIPECKFGLNDKLVIDKSEKGLGDAVELDDCRFHQCVRLNEFDSTRTISFIPPDGEFELMSYRSTSNVKLPIKVLATVNEIGTIGVSYIVTIKTNFDAKLSASNLVVRIPTPLNTTNVECKVPNGKAKYVPAENVVVWKIQRMQGGSEVTLSAHATLTSTTSKQVWARPPIDVDFQVLMFTASGLIVRFLKVFEKSSYQSVKWVRYLTKASGSYQIRL</sequence>
<accession>A0A9P6HL02</accession>
<dbReference type="GO" id="GO:0005886">
    <property type="term" value="C:plasma membrane"/>
    <property type="evidence" value="ECO:0007669"/>
    <property type="project" value="UniProtKB-SubCell"/>
</dbReference>
<dbReference type="PANTHER" id="PTHR10529">
    <property type="entry name" value="AP COMPLEX SUBUNIT MU"/>
    <property type="match status" value="1"/>
</dbReference>
<dbReference type="InterPro" id="IPR028565">
    <property type="entry name" value="MHD"/>
</dbReference>
<evidence type="ECO:0000259" key="10">
    <source>
        <dbReference type="PROSITE" id="PS51072"/>
    </source>
</evidence>
<dbReference type="GO" id="GO:0006886">
    <property type="term" value="P:intracellular protein transport"/>
    <property type="evidence" value="ECO:0007669"/>
    <property type="project" value="UniProtKB-UniRule"/>
</dbReference>
<dbReference type="InterPro" id="IPR036168">
    <property type="entry name" value="AP2_Mu_C_sf"/>
</dbReference>
<name>A0A9P6HL02_9AGAM</name>
<dbReference type="SUPFAM" id="SSF49447">
    <property type="entry name" value="Second domain of Mu2 adaptin subunit (ap50) of ap2 adaptor"/>
    <property type="match status" value="1"/>
</dbReference>
<organism evidence="11 12">
    <name type="scientific">Thelephora terrestris</name>
    <dbReference type="NCBI Taxonomy" id="56493"/>
    <lineage>
        <taxon>Eukaryota</taxon>
        <taxon>Fungi</taxon>
        <taxon>Dikarya</taxon>
        <taxon>Basidiomycota</taxon>
        <taxon>Agaricomycotina</taxon>
        <taxon>Agaricomycetes</taxon>
        <taxon>Thelephorales</taxon>
        <taxon>Thelephoraceae</taxon>
        <taxon>Thelephora</taxon>
    </lineage>
</organism>
<dbReference type="GO" id="GO:0006897">
    <property type="term" value="P:endocytosis"/>
    <property type="evidence" value="ECO:0007669"/>
    <property type="project" value="UniProtKB-KW"/>
</dbReference>
<dbReference type="Gene3D" id="3.30.450.60">
    <property type="match status" value="1"/>
</dbReference>
<dbReference type="InterPro" id="IPR011012">
    <property type="entry name" value="Longin-like_dom_sf"/>
</dbReference>
<dbReference type="PROSITE" id="PS00990">
    <property type="entry name" value="CLAT_ADAPTOR_M_1"/>
    <property type="match status" value="1"/>
</dbReference>
<dbReference type="AlphaFoldDB" id="A0A9P6HL02"/>
<reference evidence="11" key="2">
    <citation type="submission" date="2020-11" db="EMBL/GenBank/DDBJ databases">
        <authorList>
            <consortium name="DOE Joint Genome Institute"/>
            <person name="Kuo A."/>
            <person name="Miyauchi S."/>
            <person name="Kiss E."/>
            <person name="Drula E."/>
            <person name="Kohler A."/>
            <person name="Sanchez-Garcia M."/>
            <person name="Andreopoulos B."/>
            <person name="Barry K.W."/>
            <person name="Bonito G."/>
            <person name="Buee M."/>
            <person name="Carver A."/>
            <person name="Chen C."/>
            <person name="Cichocki N."/>
            <person name="Clum A."/>
            <person name="Culley D."/>
            <person name="Crous P.W."/>
            <person name="Fauchery L."/>
            <person name="Girlanda M."/>
            <person name="Hayes R."/>
            <person name="Keri Z."/>
            <person name="Labutti K."/>
            <person name="Lipzen A."/>
            <person name="Lombard V."/>
            <person name="Magnuson J."/>
            <person name="Maillard F."/>
            <person name="Morin E."/>
            <person name="Murat C."/>
            <person name="Nolan M."/>
            <person name="Ohm R."/>
            <person name="Pangilinan J."/>
            <person name="Pereira M."/>
            <person name="Perotto S."/>
            <person name="Peter M."/>
            <person name="Riley R."/>
            <person name="Sitrit Y."/>
            <person name="Stielow B."/>
            <person name="Szollosi G."/>
            <person name="Zifcakova L."/>
            <person name="Stursova M."/>
            <person name="Spatafora J.W."/>
            <person name="Tedersoo L."/>
            <person name="Vaario L.-M."/>
            <person name="Yamada A."/>
            <person name="Yan M."/>
            <person name="Wang P."/>
            <person name="Xu J."/>
            <person name="Bruns T."/>
            <person name="Baldrian P."/>
            <person name="Vilgalys R."/>
            <person name="Henrissat B."/>
            <person name="Grigoriev I.V."/>
            <person name="Hibbett D."/>
            <person name="Nagy L.G."/>
            <person name="Martin F.M."/>
        </authorList>
    </citation>
    <scope>NUCLEOTIDE SEQUENCE</scope>
    <source>
        <strain evidence="11">UH-Tt-Lm1</strain>
    </source>
</reference>
<dbReference type="InterPro" id="IPR001392">
    <property type="entry name" value="Clathrin_mu"/>
</dbReference>
<dbReference type="GO" id="GO:0005905">
    <property type="term" value="C:clathrin-coated pit"/>
    <property type="evidence" value="ECO:0007669"/>
    <property type="project" value="UniProtKB-KW"/>
</dbReference>
<evidence type="ECO:0000256" key="5">
    <source>
        <dbReference type="ARBA" id="ARBA00022583"/>
    </source>
</evidence>
<evidence type="ECO:0000256" key="2">
    <source>
        <dbReference type="ARBA" id="ARBA00004277"/>
    </source>
</evidence>
<dbReference type="InterPro" id="IPR043532">
    <property type="entry name" value="AP2_Mu_N"/>
</dbReference>
<protein>
    <submittedName>
        <fullName evidence="11">Clathrin adaptor mu subunit</fullName>
    </submittedName>
</protein>
<keyword evidence="7" id="KW-0472">Membrane</keyword>
<evidence type="ECO:0000256" key="7">
    <source>
        <dbReference type="ARBA" id="ARBA00023136"/>
    </source>
</evidence>
<dbReference type="CDD" id="cd09251">
    <property type="entry name" value="AP-2_Mu2_Cterm"/>
    <property type="match status" value="1"/>
</dbReference>
<dbReference type="SUPFAM" id="SSF64356">
    <property type="entry name" value="SNARE-like"/>
    <property type="match status" value="1"/>
</dbReference>
<dbReference type="PROSITE" id="PS00991">
    <property type="entry name" value="CLAT_ADAPTOR_M_2"/>
    <property type="match status" value="1"/>
</dbReference>
<gene>
    <name evidence="11" type="ORF">BJ322DRAFT_551071</name>
</gene>
<reference evidence="11" key="1">
    <citation type="journal article" date="2020" name="Nat. Commun.">
        <title>Large-scale genome sequencing of mycorrhizal fungi provides insights into the early evolution of symbiotic traits.</title>
        <authorList>
            <person name="Miyauchi S."/>
            <person name="Kiss E."/>
            <person name="Kuo A."/>
            <person name="Drula E."/>
            <person name="Kohler A."/>
            <person name="Sanchez-Garcia M."/>
            <person name="Morin E."/>
            <person name="Andreopoulos B."/>
            <person name="Barry K.W."/>
            <person name="Bonito G."/>
            <person name="Buee M."/>
            <person name="Carver A."/>
            <person name="Chen C."/>
            <person name="Cichocki N."/>
            <person name="Clum A."/>
            <person name="Culley D."/>
            <person name="Crous P.W."/>
            <person name="Fauchery L."/>
            <person name="Girlanda M."/>
            <person name="Hayes R.D."/>
            <person name="Keri Z."/>
            <person name="LaButti K."/>
            <person name="Lipzen A."/>
            <person name="Lombard V."/>
            <person name="Magnuson J."/>
            <person name="Maillard F."/>
            <person name="Murat C."/>
            <person name="Nolan M."/>
            <person name="Ohm R.A."/>
            <person name="Pangilinan J."/>
            <person name="Pereira M.F."/>
            <person name="Perotto S."/>
            <person name="Peter M."/>
            <person name="Pfister S."/>
            <person name="Riley R."/>
            <person name="Sitrit Y."/>
            <person name="Stielow J.B."/>
            <person name="Szollosi G."/>
            <person name="Zifcakova L."/>
            <person name="Stursova M."/>
            <person name="Spatafora J.W."/>
            <person name="Tedersoo L."/>
            <person name="Vaario L.M."/>
            <person name="Yamada A."/>
            <person name="Yan M."/>
            <person name="Wang P."/>
            <person name="Xu J."/>
            <person name="Bruns T."/>
            <person name="Baldrian P."/>
            <person name="Vilgalys R."/>
            <person name="Dunand C."/>
            <person name="Henrissat B."/>
            <person name="Grigoriev I.V."/>
            <person name="Hibbett D."/>
            <person name="Nagy L.G."/>
            <person name="Martin F.M."/>
        </authorList>
    </citation>
    <scope>NUCLEOTIDE SEQUENCE</scope>
    <source>
        <strain evidence="11">UH-Tt-Lm1</strain>
    </source>
</reference>
<comment type="similarity">
    <text evidence="9">Belongs to the adaptor complexes medium subunit family.</text>
</comment>
<dbReference type="PIRSF" id="PIRSF005992">
    <property type="entry name" value="Clathrin_mu"/>
    <property type="match status" value="1"/>
</dbReference>
<dbReference type="OrthoDB" id="10259133at2759"/>
<keyword evidence="8" id="KW-0168">Coated pit</keyword>
<keyword evidence="12" id="KW-1185">Reference proteome</keyword>
<comment type="caution">
    <text evidence="11">The sequence shown here is derived from an EMBL/GenBank/DDBJ whole genome shotgun (WGS) entry which is preliminary data.</text>
</comment>
<keyword evidence="4" id="KW-1003">Cell membrane</keyword>
<keyword evidence="5" id="KW-0254">Endocytosis</keyword>
<evidence type="ECO:0000256" key="4">
    <source>
        <dbReference type="ARBA" id="ARBA00022475"/>
    </source>
</evidence>
<keyword evidence="3 9" id="KW-0813">Transport</keyword>
<evidence type="ECO:0000256" key="6">
    <source>
        <dbReference type="ARBA" id="ARBA00022927"/>
    </source>
</evidence>
<evidence type="ECO:0000256" key="8">
    <source>
        <dbReference type="ARBA" id="ARBA00023176"/>
    </source>
</evidence>
<evidence type="ECO:0000256" key="3">
    <source>
        <dbReference type="ARBA" id="ARBA00022448"/>
    </source>
</evidence>
<dbReference type="CDD" id="cd14836">
    <property type="entry name" value="AP2_Mu_N"/>
    <property type="match status" value="1"/>
</dbReference>
<dbReference type="InterPro" id="IPR050431">
    <property type="entry name" value="Adaptor_comp_med_subunit"/>
</dbReference>
<dbReference type="Pfam" id="PF00928">
    <property type="entry name" value="Adap_comp_sub"/>
    <property type="match status" value="1"/>
</dbReference>
<dbReference type="InterPro" id="IPR022775">
    <property type="entry name" value="AP_mu_sigma_su"/>
</dbReference>
<dbReference type="InterPro" id="IPR043512">
    <property type="entry name" value="Mu2_C"/>
</dbReference>
<keyword evidence="6 9" id="KW-0653">Protein transport</keyword>
<comment type="subcellular location">
    <subcellularLocation>
        <location evidence="1">Cell membrane</location>
    </subcellularLocation>
    <subcellularLocation>
        <location evidence="2">Membrane</location>
        <location evidence="2">Coated pit</location>
        <topology evidence="2">Peripheral membrane protein</topology>
        <orientation evidence="2">Cytoplasmic side</orientation>
    </subcellularLocation>
</comment>
<evidence type="ECO:0000313" key="12">
    <source>
        <dbReference type="Proteomes" id="UP000736335"/>
    </source>
</evidence>
<dbReference type="InterPro" id="IPR018240">
    <property type="entry name" value="Clathrin_mu_CS"/>
</dbReference>
<dbReference type="GO" id="GO:0030131">
    <property type="term" value="C:clathrin adaptor complex"/>
    <property type="evidence" value="ECO:0007669"/>
    <property type="project" value="UniProtKB-UniRule"/>
</dbReference>